<feature type="transmembrane region" description="Helical" evidence="1">
    <location>
        <begin position="7"/>
        <end position="27"/>
    </location>
</feature>
<feature type="transmembrane region" description="Helical" evidence="1">
    <location>
        <begin position="73"/>
        <end position="92"/>
    </location>
</feature>
<reference evidence="2 3" key="1">
    <citation type="submission" date="2017-11" db="EMBL/GenBank/DDBJ databases">
        <title>Rhodohalobacter 15182 sp. nov., isolated from a salt lake.</title>
        <authorList>
            <person name="Han S."/>
        </authorList>
    </citation>
    <scope>NUCLEOTIDE SEQUENCE [LARGE SCALE GENOMIC DNA]</scope>
    <source>
        <strain evidence="2 3">15182</strain>
    </source>
</reference>
<proteinExistence type="predicted"/>
<evidence type="ECO:0000313" key="2">
    <source>
        <dbReference type="EMBL" id="PKD45158.1"/>
    </source>
</evidence>
<keyword evidence="1" id="KW-0472">Membrane</keyword>
<feature type="transmembrane region" description="Helical" evidence="1">
    <location>
        <begin position="98"/>
        <end position="118"/>
    </location>
</feature>
<protein>
    <submittedName>
        <fullName evidence="2">Uncharacterized protein</fullName>
    </submittedName>
</protein>
<evidence type="ECO:0000256" key="1">
    <source>
        <dbReference type="SAM" id="Phobius"/>
    </source>
</evidence>
<dbReference type="AlphaFoldDB" id="A0A2N0VLU3"/>
<keyword evidence="1" id="KW-1133">Transmembrane helix</keyword>
<organism evidence="2 3">
    <name type="scientific">Rhodohalobacter barkolensis</name>
    <dbReference type="NCBI Taxonomy" id="2053187"/>
    <lineage>
        <taxon>Bacteria</taxon>
        <taxon>Pseudomonadati</taxon>
        <taxon>Balneolota</taxon>
        <taxon>Balneolia</taxon>
        <taxon>Balneolales</taxon>
        <taxon>Balneolaceae</taxon>
        <taxon>Rhodohalobacter</taxon>
    </lineage>
</organism>
<sequence length="124" mass="13883">MNLKRIIRWLLLICIILFLLILTWWAIAGGVHQLSHSNTLGQHIETVVQLLCGVLSFLTVSTYFVLKKWASFIRVAWIFSLVLTAGLSALVWGPPMPLIALLFAAVALLAAYIILWGLQRLSVE</sequence>
<dbReference type="Proteomes" id="UP000233398">
    <property type="component" value="Unassembled WGS sequence"/>
</dbReference>
<accession>A0A2N0VLU3</accession>
<dbReference type="RefSeq" id="WP_101072669.1">
    <property type="nucleotide sequence ID" value="NZ_PISP01000001.1"/>
</dbReference>
<name>A0A2N0VLU3_9BACT</name>
<gene>
    <name evidence="2" type="ORF">CWD77_06815</name>
</gene>
<feature type="transmembrane region" description="Helical" evidence="1">
    <location>
        <begin position="47"/>
        <end position="66"/>
    </location>
</feature>
<comment type="caution">
    <text evidence="2">The sequence shown here is derived from an EMBL/GenBank/DDBJ whole genome shotgun (WGS) entry which is preliminary data.</text>
</comment>
<dbReference type="EMBL" id="PISP01000001">
    <property type="protein sequence ID" value="PKD45158.1"/>
    <property type="molecule type" value="Genomic_DNA"/>
</dbReference>
<evidence type="ECO:0000313" key="3">
    <source>
        <dbReference type="Proteomes" id="UP000233398"/>
    </source>
</evidence>
<keyword evidence="3" id="KW-1185">Reference proteome</keyword>
<keyword evidence="1" id="KW-0812">Transmembrane</keyword>